<dbReference type="AlphaFoldDB" id="A0A2K2FD51"/>
<keyword evidence="2" id="KW-1185">Reference proteome</keyword>
<accession>A0A2K2FD51</accession>
<proteinExistence type="predicted"/>
<sequence length="78" mass="8955">MGSRLLPLSPDIELKFIIKQWYIIPITHDIIIFNQGNHFFALLPNRILVFRSLLPIGTFSQLLYAPMPICAIMVPPVH</sequence>
<gene>
    <name evidence="1" type="ORF">CDQ84_11110</name>
</gene>
<evidence type="ECO:0000313" key="1">
    <source>
        <dbReference type="EMBL" id="PNT98491.1"/>
    </source>
</evidence>
<name>A0A2K2FD51_9CLOT</name>
<evidence type="ECO:0000313" key="2">
    <source>
        <dbReference type="Proteomes" id="UP000236151"/>
    </source>
</evidence>
<protein>
    <submittedName>
        <fullName evidence="1">Uncharacterized protein</fullName>
    </submittedName>
</protein>
<dbReference type="KEGG" id="cthd:CDO33_11945"/>
<reference evidence="1 2" key="1">
    <citation type="submission" date="2017-06" db="EMBL/GenBank/DDBJ databases">
        <title>Investigating the central metabolism of Clostridium thermosuccinogenes.</title>
        <authorList>
            <person name="Koendjbiharie J.G."/>
            <person name="van Kranenburg R."/>
        </authorList>
    </citation>
    <scope>NUCLEOTIDE SEQUENCE [LARGE SCALE GENOMIC DNA]</scope>
    <source>
        <strain evidence="1 2">DSM 5806</strain>
    </source>
</reference>
<organism evidence="1 2">
    <name type="scientific">Clostridium thermosuccinogenes</name>
    <dbReference type="NCBI Taxonomy" id="84032"/>
    <lineage>
        <taxon>Bacteria</taxon>
        <taxon>Bacillati</taxon>
        <taxon>Bacillota</taxon>
        <taxon>Clostridia</taxon>
        <taxon>Eubacteriales</taxon>
        <taxon>Clostridiaceae</taxon>
        <taxon>Clostridium</taxon>
    </lineage>
</organism>
<dbReference type="Proteomes" id="UP000236151">
    <property type="component" value="Unassembled WGS sequence"/>
</dbReference>
<dbReference type="EMBL" id="NIOJ01000027">
    <property type="protein sequence ID" value="PNT98491.1"/>
    <property type="molecule type" value="Genomic_DNA"/>
</dbReference>
<comment type="caution">
    <text evidence="1">The sequence shown here is derived from an EMBL/GenBank/DDBJ whole genome shotgun (WGS) entry which is preliminary data.</text>
</comment>